<dbReference type="AlphaFoldDB" id="A0A2I0I031"/>
<proteinExistence type="predicted"/>
<dbReference type="EMBL" id="PGOL01004466">
    <property type="protein sequence ID" value="PKI37308.1"/>
    <property type="molecule type" value="Genomic_DNA"/>
</dbReference>
<comment type="caution">
    <text evidence="1">The sequence shown here is derived from an EMBL/GenBank/DDBJ whole genome shotgun (WGS) entry which is preliminary data.</text>
</comment>
<evidence type="ECO:0000313" key="1">
    <source>
        <dbReference type="EMBL" id="PKI37308.1"/>
    </source>
</evidence>
<sequence>MAQDNKAKARELRRGWGHRQVVTTLASEVVFTKEASDLKKRMLATNQHTQPPSWRRFQISGDITSGYGGRSWRPISAISLSLSISS</sequence>
<name>A0A2I0I031_PUNGR</name>
<organism evidence="1 2">
    <name type="scientific">Punica granatum</name>
    <name type="common">Pomegranate</name>
    <dbReference type="NCBI Taxonomy" id="22663"/>
    <lineage>
        <taxon>Eukaryota</taxon>
        <taxon>Viridiplantae</taxon>
        <taxon>Streptophyta</taxon>
        <taxon>Embryophyta</taxon>
        <taxon>Tracheophyta</taxon>
        <taxon>Spermatophyta</taxon>
        <taxon>Magnoliopsida</taxon>
        <taxon>eudicotyledons</taxon>
        <taxon>Gunneridae</taxon>
        <taxon>Pentapetalae</taxon>
        <taxon>rosids</taxon>
        <taxon>malvids</taxon>
        <taxon>Myrtales</taxon>
        <taxon>Lythraceae</taxon>
        <taxon>Punica</taxon>
    </lineage>
</organism>
<accession>A0A2I0I031</accession>
<reference evidence="1 2" key="1">
    <citation type="submission" date="2017-11" db="EMBL/GenBank/DDBJ databases">
        <title>De-novo sequencing of pomegranate (Punica granatum L.) genome.</title>
        <authorList>
            <person name="Akparov Z."/>
            <person name="Amiraslanov A."/>
            <person name="Hajiyeva S."/>
            <person name="Abbasov M."/>
            <person name="Kaur K."/>
            <person name="Hamwieh A."/>
            <person name="Solovyev V."/>
            <person name="Salamov A."/>
            <person name="Braich B."/>
            <person name="Kosarev P."/>
            <person name="Mahmoud A."/>
            <person name="Hajiyev E."/>
            <person name="Babayeva S."/>
            <person name="Izzatullayeva V."/>
            <person name="Mammadov A."/>
            <person name="Mammadov A."/>
            <person name="Sharifova S."/>
            <person name="Ojaghi J."/>
            <person name="Eynullazada K."/>
            <person name="Bayramov B."/>
            <person name="Abdulazimova A."/>
            <person name="Shahmuradov I."/>
        </authorList>
    </citation>
    <scope>NUCLEOTIDE SEQUENCE [LARGE SCALE GENOMIC DNA]</scope>
    <source>
        <strain evidence="2">cv. AG2017</strain>
        <tissue evidence="1">Leaf</tissue>
    </source>
</reference>
<evidence type="ECO:0000313" key="2">
    <source>
        <dbReference type="Proteomes" id="UP000233551"/>
    </source>
</evidence>
<dbReference type="Proteomes" id="UP000233551">
    <property type="component" value="Unassembled WGS sequence"/>
</dbReference>
<protein>
    <submittedName>
        <fullName evidence="1">Uncharacterized protein</fullName>
    </submittedName>
</protein>
<keyword evidence="2" id="KW-1185">Reference proteome</keyword>
<gene>
    <name evidence="1" type="ORF">CRG98_042303</name>
</gene>